<dbReference type="SMART" id="SM00353">
    <property type="entry name" value="HLH"/>
    <property type="match status" value="1"/>
</dbReference>
<sequence length="393" mass="44150">MSRHVVESSSELSAFMKAGVMAGTERDAGFCSGGDEDDMSGLHSPSASEDSVEVQISPISLRNKRKLAEPRKLQEQSTAPLKKRRFDLIQESSTVVDEESRPPNTPSPSPFRPWSSPAKPTESKTQTALKPSEFSRKTSENYLTTDLRIQEERWRQEEARRREEEAQRQHEARIQEEVLARLQESEARRTTSPVSSQTSSSSVTSSQSRERQRFQPPPPPPPPPAPLRLQEEPLALVLRGEPPRVPAHPAVNGSFERSSTFPVCIAEPTFSDSSRDGSQRESDQRNHQSGQQRNYKNMTRERRIEANARERTRVHTISAAFDTLRKSIPAYSHNQKLSKLSVLRIACSYIMTLSKIANTPEGEETTSSALGTCVDMVSRTIQTEGKLRKKKDE</sequence>
<dbReference type="FunFam" id="4.10.280.10:FF:000052">
    <property type="entry name" value="Protein atonal homolog 8"/>
    <property type="match status" value="1"/>
</dbReference>
<evidence type="ECO:0000256" key="7">
    <source>
        <dbReference type="SAM" id="MobiDB-lite"/>
    </source>
</evidence>
<dbReference type="InterPro" id="IPR036638">
    <property type="entry name" value="HLH_DNA-bd_sf"/>
</dbReference>
<dbReference type="OrthoDB" id="10001938at2759"/>
<dbReference type="AlphaFoldDB" id="A0A0C9RYC4"/>
<proteinExistence type="predicted"/>
<feature type="region of interest" description="Disordered" evidence="7">
    <location>
        <begin position="25"/>
        <end position="232"/>
    </location>
</feature>
<reference evidence="9" key="1">
    <citation type="submission" date="2015-01" db="EMBL/GenBank/DDBJ databases">
        <title>Transcriptome Assembly of Fopius arisanus.</title>
        <authorList>
            <person name="Geib S."/>
        </authorList>
    </citation>
    <scope>NUCLEOTIDE SEQUENCE</scope>
</reference>
<dbReference type="Gene3D" id="4.10.280.10">
    <property type="entry name" value="Helix-loop-helix DNA-binding domain"/>
    <property type="match status" value="1"/>
</dbReference>
<dbReference type="KEGG" id="fas:105268375"/>
<accession>A0A0C9RYC4</accession>
<evidence type="ECO:0000313" key="10">
    <source>
        <dbReference type="Proteomes" id="UP000694866"/>
    </source>
</evidence>
<dbReference type="GO" id="GO:0005737">
    <property type="term" value="C:cytoplasm"/>
    <property type="evidence" value="ECO:0007669"/>
    <property type="project" value="UniProtKB-SubCell"/>
</dbReference>
<dbReference type="InterPro" id="IPR050359">
    <property type="entry name" value="bHLH_transcription_factors"/>
</dbReference>
<keyword evidence="10" id="KW-1185">Reference proteome</keyword>
<keyword evidence="5" id="KW-0804">Transcription</keyword>
<dbReference type="Proteomes" id="UP000694866">
    <property type="component" value="Unplaced"/>
</dbReference>
<dbReference type="GO" id="GO:0070888">
    <property type="term" value="F:E-box binding"/>
    <property type="evidence" value="ECO:0007669"/>
    <property type="project" value="TreeGrafter"/>
</dbReference>
<dbReference type="GO" id="GO:0009653">
    <property type="term" value="P:anatomical structure morphogenesis"/>
    <property type="evidence" value="ECO:0007669"/>
    <property type="project" value="TreeGrafter"/>
</dbReference>
<dbReference type="GO" id="GO:0003700">
    <property type="term" value="F:DNA-binding transcription factor activity"/>
    <property type="evidence" value="ECO:0007669"/>
    <property type="project" value="InterPro"/>
</dbReference>
<evidence type="ECO:0000256" key="6">
    <source>
        <dbReference type="ARBA" id="ARBA00023242"/>
    </source>
</evidence>
<evidence type="ECO:0000313" key="9">
    <source>
        <dbReference type="EMBL" id="JAG82733.1"/>
    </source>
</evidence>
<dbReference type="RefSeq" id="XP_011306203.1">
    <property type="nucleotide sequence ID" value="XM_011307901.1"/>
</dbReference>
<reference evidence="11" key="2">
    <citation type="submission" date="2025-04" db="UniProtKB">
        <authorList>
            <consortium name="RefSeq"/>
        </authorList>
    </citation>
    <scope>IDENTIFICATION</scope>
    <source>
        <strain evidence="11">USDA-PBARC FA_bdor</strain>
        <tissue evidence="11">Whole organism</tissue>
    </source>
</reference>
<comment type="subcellular location">
    <subcellularLocation>
        <location evidence="2">Cytoplasm</location>
    </subcellularLocation>
    <subcellularLocation>
        <location evidence="1">Nucleus speckle</location>
    </subcellularLocation>
</comment>
<feature type="domain" description="BHLH" evidence="8">
    <location>
        <begin position="301"/>
        <end position="353"/>
    </location>
</feature>
<feature type="compositionally biased region" description="Polar residues" evidence="7">
    <location>
        <begin position="287"/>
        <end position="297"/>
    </location>
</feature>
<evidence type="ECO:0000256" key="5">
    <source>
        <dbReference type="ARBA" id="ARBA00023163"/>
    </source>
</evidence>
<dbReference type="GO" id="GO:0046983">
    <property type="term" value="F:protein dimerization activity"/>
    <property type="evidence" value="ECO:0007669"/>
    <property type="project" value="InterPro"/>
</dbReference>
<evidence type="ECO:0000256" key="1">
    <source>
        <dbReference type="ARBA" id="ARBA00004324"/>
    </source>
</evidence>
<name>A0A0C9RYC4_9HYME</name>
<feature type="region of interest" description="Disordered" evidence="7">
    <location>
        <begin position="267"/>
        <end position="301"/>
    </location>
</feature>
<dbReference type="CTD" id="45339"/>
<dbReference type="GeneID" id="105268375"/>
<dbReference type="CDD" id="cd11421">
    <property type="entry name" value="bHLH_TS_ATOH8"/>
    <property type="match status" value="1"/>
</dbReference>
<feature type="compositionally biased region" description="Basic and acidic residues" evidence="7">
    <location>
        <begin position="273"/>
        <end position="286"/>
    </location>
</feature>
<evidence type="ECO:0000256" key="4">
    <source>
        <dbReference type="ARBA" id="ARBA00023125"/>
    </source>
</evidence>
<dbReference type="PANTHER" id="PTHR19290:SF102">
    <property type="entry name" value="TRANSCRIPTION FACTOR ATOH8"/>
    <property type="match status" value="1"/>
</dbReference>
<dbReference type="PANTHER" id="PTHR19290">
    <property type="entry name" value="BASIC HELIX-LOOP-HELIX PROTEIN NEUROGENIN-RELATED"/>
    <property type="match status" value="1"/>
</dbReference>
<accession>A0A9R1U3J5</accession>
<evidence type="ECO:0000256" key="2">
    <source>
        <dbReference type="ARBA" id="ARBA00004496"/>
    </source>
</evidence>
<dbReference type="InterPro" id="IPR011598">
    <property type="entry name" value="bHLH_dom"/>
</dbReference>
<protein>
    <submittedName>
        <fullName evidence="11">Actin cytoskeleton-regulatory complex protein pan1 isoform X1</fullName>
    </submittedName>
    <submittedName>
        <fullName evidence="9">Atoh8 protein</fullName>
    </submittedName>
</protein>
<feature type="compositionally biased region" description="Low complexity" evidence="7">
    <location>
        <begin position="190"/>
        <end position="207"/>
    </location>
</feature>
<feature type="compositionally biased region" description="Basic and acidic residues" evidence="7">
    <location>
        <begin position="148"/>
        <end position="189"/>
    </location>
</feature>
<gene>
    <name evidence="9" type="primary">Atoh8</name>
    <name evidence="11" type="synonym">net</name>
    <name evidence="9" type="ORF">g.13559</name>
</gene>
<dbReference type="SUPFAM" id="SSF47459">
    <property type="entry name" value="HLH, helix-loop-helix DNA-binding domain"/>
    <property type="match status" value="1"/>
</dbReference>
<dbReference type="GO" id="GO:0016607">
    <property type="term" value="C:nuclear speck"/>
    <property type="evidence" value="ECO:0007669"/>
    <property type="project" value="UniProtKB-SubCell"/>
</dbReference>
<evidence type="ECO:0000259" key="8">
    <source>
        <dbReference type="PROSITE" id="PS50888"/>
    </source>
</evidence>
<feature type="compositionally biased region" description="Pro residues" evidence="7">
    <location>
        <begin position="215"/>
        <end position="226"/>
    </location>
</feature>
<keyword evidence="3" id="KW-0805">Transcription regulation</keyword>
<dbReference type="InterPro" id="IPR032660">
    <property type="entry name" value="ATOH8_bHLH"/>
</dbReference>
<dbReference type="EMBL" id="GBYB01012966">
    <property type="protein sequence ID" value="JAG82733.1"/>
    <property type="molecule type" value="Transcribed_RNA"/>
</dbReference>
<dbReference type="PROSITE" id="PS50888">
    <property type="entry name" value="BHLH"/>
    <property type="match status" value="1"/>
</dbReference>
<keyword evidence="6" id="KW-0539">Nucleus</keyword>
<evidence type="ECO:0000256" key="3">
    <source>
        <dbReference type="ARBA" id="ARBA00023015"/>
    </source>
</evidence>
<organism evidence="9">
    <name type="scientific">Fopius arisanus</name>
    <dbReference type="NCBI Taxonomy" id="64838"/>
    <lineage>
        <taxon>Eukaryota</taxon>
        <taxon>Metazoa</taxon>
        <taxon>Ecdysozoa</taxon>
        <taxon>Arthropoda</taxon>
        <taxon>Hexapoda</taxon>
        <taxon>Insecta</taxon>
        <taxon>Pterygota</taxon>
        <taxon>Neoptera</taxon>
        <taxon>Endopterygota</taxon>
        <taxon>Hymenoptera</taxon>
        <taxon>Apocrita</taxon>
        <taxon>Ichneumonoidea</taxon>
        <taxon>Braconidae</taxon>
        <taxon>Opiinae</taxon>
        <taxon>Fopius</taxon>
    </lineage>
</organism>
<evidence type="ECO:0000313" key="11">
    <source>
        <dbReference type="RefSeq" id="XP_011306203.1"/>
    </source>
</evidence>
<keyword evidence="4" id="KW-0238">DNA-binding</keyword>
<dbReference type="GO" id="GO:0045944">
    <property type="term" value="P:positive regulation of transcription by RNA polymerase II"/>
    <property type="evidence" value="ECO:0007669"/>
    <property type="project" value="TreeGrafter"/>
</dbReference>
<dbReference type="Pfam" id="PF00010">
    <property type="entry name" value="HLH"/>
    <property type="match status" value="1"/>
</dbReference>